<accession>A0A8X7QB70</accession>
<name>A0A8X7QB70_BRACI</name>
<organism evidence="2 3">
    <name type="scientific">Brassica carinata</name>
    <name type="common">Ethiopian mustard</name>
    <name type="synonym">Abyssinian cabbage</name>
    <dbReference type="NCBI Taxonomy" id="52824"/>
    <lineage>
        <taxon>Eukaryota</taxon>
        <taxon>Viridiplantae</taxon>
        <taxon>Streptophyta</taxon>
        <taxon>Embryophyta</taxon>
        <taxon>Tracheophyta</taxon>
        <taxon>Spermatophyta</taxon>
        <taxon>Magnoliopsida</taxon>
        <taxon>eudicotyledons</taxon>
        <taxon>Gunneridae</taxon>
        <taxon>Pentapetalae</taxon>
        <taxon>rosids</taxon>
        <taxon>malvids</taxon>
        <taxon>Brassicales</taxon>
        <taxon>Brassicaceae</taxon>
        <taxon>Brassiceae</taxon>
        <taxon>Brassica</taxon>
    </lineage>
</organism>
<protein>
    <submittedName>
        <fullName evidence="2">Uncharacterized protein</fullName>
    </submittedName>
</protein>
<sequence>MLPQTSGEESSSLYSDSNLSCQRFKRFRYNSIDSLCAENSSVSSEPISFAAIDSNYIGNNPHCSTSSDQHTCVDSPLPESPYSRSEYPRTQSNEEDSTDKSVSIITKEHKLLTGIVQWFRFNNCLITMIQKMTKEKKKLQRSFTCTLKIRIQRSWI</sequence>
<keyword evidence="3" id="KW-1185">Reference proteome</keyword>
<gene>
    <name evidence="2" type="ORF">Bca52824_074011</name>
</gene>
<reference evidence="2 3" key="1">
    <citation type="submission" date="2020-02" db="EMBL/GenBank/DDBJ databases">
        <authorList>
            <person name="Ma Q."/>
            <person name="Huang Y."/>
            <person name="Song X."/>
            <person name="Pei D."/>
        </authorList>
    </citation>
    <scope>NUCLEOTIDE SEQUENCE [LARGE SCALE GENOMIC DNA]</scope>
    <source>
        <strain evidence="2">Sxm20200214</strain>
        <tissue evidence="2">Leaf</tissue>
    </source>
</reference>
<proteinExistence type="predicted"/>
<dbReference type="OrthoDB" id="10476479at2759"/>
<dbReference type="EMBL" id="JAAMPC010000014">
    <property type="protein sequence ID" value="KAG2266932.1"/>
    <property type="molecule type" value="Genomic_DNA"/>
</dbReference>
<feature type="compositionally biased region" description="Polar residues" evidence="1">
    <location>
        <begin position="62"/>
        <end position="72"/>
    </location>
</feature>
<evidence type="ECO:0000313" key="2">
    <source>
        <dbReference type="EMBL" id="KAG2266932.1"/>
    </source>
</evidence>
<feature type="region of interest" description="Disordered" evidence="1">
    <location>
        <begin position="62"/>
        <end position="101"/>
    </location>
</feature>
<comment type="caution">
    <text evidence="2">The sequence shown here is derived from an EMBL/GenBank/DDBJ whole genome shotgun (WGS) entry which is preliminary data.</text>
</comment>
<evidence type="ECO:0000313" key="3">
    <source>
        <dbReference type="Proteomes" id="UP000886595"/>
    </source>
</evidence>
<dbReference type="AlphaFoldDB" id="A0A8X7QB70"/>
<dbReference type="Proteomes" id="UP000886595">
    <property type="component" value="Unassembled WGS sequence"/>
</dbReference>
<evidence type="ECO:0000256" key="1">
    <source>
        <dbReference type="SAM" id="MobiDB-lite"/>
    </source>
</evidence>